<evidence type="ECO:0000313" key="3">
    <source>
        <dbReference type="EMBL" id="CAI5721586.1"/>
    </source>
</evidence>
<keyword evidence="2" id="KW-0732">Signal</keyword>
<keyword evidence="4" id="KW-1185">Reference proteome</keyword>
<evidence type="ECO:0000313" key="4">
    <source>
        <dbReference type="Proteomes" id="UP001162031"/>
    </source>
</evidence>
<feature type="chain" id="PRO_5043404330" description="RxLR effector candidate protein" evidence="2">
    <location>
        <begin position="24"/>
        <end position="302"/>
    </location>
</feature>
<accession>A0AAV0TIG9</accession>
<evidence type="ECO:0000256" key="2">
    <source>
        <dbReference type="SAM" id="SignalP"/>
    </source>
</evidence>
<dbReference type="EMBL" id="CANTFL010000386">
    <property type="protein sequence ID" value="CAI5721586.1"/>
    <property type="molecule type" value="Genomic_DNA"/>
</dbReference>
<evidence type="ECO:0000256" key="1">
    <source>
        <dbReference type="SAM" id="MobiDB-lite"/>
    </source>
</evidence>
<comment type="caution">
    <text evidence="3">The sequence shown here is derived from an EMBL/GenBank/DDBJ whole genome shotgun (WGS) entry which is preliminary data.</text>
</comment>
<feature type="signal peptide" evidence="2">
    <location>
        <begin position="1"/>
        <end position="23"/>
    </location>
</feature>
<dbReference type="Proteomes" id="UP001162031">
    <property type="component" value="Unassembled WGS sequence"/>
</dbReference>
<name>A0AAV0TIG9_HYABA</name>
<dbReference type="AlphaFoldDB" id="A0AAV0TIG9"/>
<feature type="region of interest" description="Disordered" evidence="1">
    <location>
        <begin position="93"/>
        <end position="117"/>
    </location>
</feature>
<evidence type="ECO:0008006" key="5">
    <source>
        <dbReference type="Google" id="ProtNLM"/>
    </source>
</evidence>
<organism evidence="3 4">
    <name type="scientific">Hyaloperonospora brassicae</name>
    <name type="common">Brassica downy mildew</name>
    <name type="synonym">Peronospora brassicae</name>
    <dbReference type="NCBI Taxonomy" id="162125"/>
    <lineage>
        <taxon>Eukaryota</taxon>
        <taxon>Sar</taxon>
        <taxon>Stramenopiles</taxon>
        <taxon>Oomycota</taxon>
        <taxon>Peronosporomycetes</taxon>
        <taxon>Peronosporales</taxon>
        <taxon>Peronosporaceae</taxon>
        <taxon>Hyaloperonospora</taxon>
    </lineage>
</organism>
<sequence>MRIHGLLFLVFFVVNGVLTHVAALDPSDARRPETSAPTAGESSKIDDAAVYTRALKDRSKEARGPLLDRIFGPLSRGIEKLLRFIRLFRSRRPQKQPVKPTEAHGRPLVKPNADHTPDDEITKLLKLGTSPEKALETLHSRKDGIFKWFEYLANYRVNYYKDFPMNKAAQLLKYPIVKDEAALAETFARMMNRPALKRYAEPVQPLRFQNMLVANERLLLRDFQRIFLPSGGSIAALPKGDPVHRAYKAFTLEFADVRGPFKRKDLQSLYSKNDDAKAAILLAKIEQGHLQNLGKNKKSCKG</sequence>
<proteinExistence type="predicted"/>
<gene>
    <name evidence="3" type="ORF">HBR001_LOCUS2660</name>
</gene>
<protein>
    <recommendedName>
        <fullName evidence="5">RxLR effector candidate protein</fullName>
    </recommendedName>
</protein>
<reference evidence="3" key="1">
    <citation type="submission" date="2022-12" db="EMBL/GenBank/DDBJ databases">
        <authorList>
            <person name="Webb A."/>
        </authorList>
    </citation>
    <scope>NUCLEOTIDE SEQUENCE</scope>
    <source>
        <strain evidence="3">Hp1</strain>
    </source>
</reference>